<dbReference type="EMBL" id="FQWV01000007">
    <property type="protein sequence ID" value="SHH47131.1"/>
    <property type="molecule type" value="Genomic_DNA"/>
</dbReference>
<protein>
    <submittedName>
        <fullName evidence="2">Uncharacterized protein</fullName>
    </submittedName>
</protein>
<reference evidence="2 3" key="1">
    <citation type="submission" date="2016-11" db="EMBL/GenBank/DDBJ databases">
        <authorList>
            <person name="Jaros S."/>
            <person name="Januszkiewicz K."/>
            <person name="Wedrychowicz H."/>
        </authorList>
    </citation>
    <scope>NUCLEOTIDE SEQUENCE [LARGE SCALE GENOMIC DNA]</scope>
    <source>
        <strain evidence="2 3">DSM 9297</strain>
    </source>
</reference>
<keyword evidence="1" id="KW-0812">Transmembrane</keyword>
<keyword evidence="1" id="KW-1133">Transmembrane helix</keyword>
<gene>
    <name evidence="2" type="ORF">SAMN05443636_2680</name>
</gene>
<evidence type="ECO:0000256" key="1">
    <source>
        <dbReference type="SAM" id="Phobius"/>
    </source>
</evidence>
<feature type="transmembrane region" description="Helical" evidence="1">
    <location>
        <begin position="134"/>
        <end position="156"/>
    </location>
</feature>
<dbReference type="Proteomes" id="UP000184357">
    <property type="component" value="Unassembled WGS sequence"/>
</dbReference>
<keyword evidence="3" id="KW-1185">Reference proteome</keyword>
<name>A0A1M5T8T5_9EURY</name>
<dbReference type="RefSeq" id="WP_073310398.1">
    <property type="nucleotide sequence ID" value="NZ_FQWV01000007.1"/>
</dbReference>
<evidence type="ECO:0000313" key="3">
    <source>
        <dbReference type="Proteomes" id="UP000184357"/>
    </source>
</evidence>
<dbReference type="AlphaFoldDB" id="A0A1M5T8T5"/>
<organism evidence="2 3">
    <name type="scientific">Halobaculum gomorrense</name>
    <dbReference type="NCBI Taxonomy" id="43928"/>
    <lineage>
        <taxon>Archaea</taxon>
        <taxon>Methanobacteriati</taxon>
        <taxon>Methanobacteriota</taxon>
        <taxon>Stenosarchaea group</taxon>
        <taxon>Halobacteria</taxon>
        <taxon>Halobacteriales</taxon>
        <taxon>Haloferacaceae</taxon>
        <taxon>Halobaculum</taxon>
    </lineage>
</organism>
<keyword evidence="1" id="KW-0472">Membrane</keyword>
<accession>A0A1M5T8T5</accession>
<evidence type="ECO:0000313" key="2">
    <source>
        <dbReference type="EMBL" id="SHH47131.1"/>
    </source>
</evidence>
<sequence length="157" mass="17216">MDDERPATRILDTPSADETTLAYADRLASLERELAALERRLSEIPIGHTGVGGLIELRNEDSAYRDLAAAVSAVRAARRERSLGMIESIADPIAPESREFRERVTDGTFDEQIDRLTRLLDRSSRQLAARRQAAAARLGLTISLVALVVSTVSILFG</sequence>
<dbReference type="STRING" id="43928.SAMN05443636_2680"/>
<proteinExistence type="predicted"/>